<protein>
    <submittedName>
        <fullName evidence="5">GMC oxidoreductase-domain-containing protein</fullName>
    </submittedName>
</protein>
<evidence type="ECO:0000256" key="1">
    <source>
        <dbReference type="ARBA" id="ARBA00001974"/>
    </source>
</evidence>
<dbReference type="Gene3D" id="3.30.560.10">
    <property type="entry name" value="Glucose Oxidase, domain 3"/>
    <property type="match status" value="1"/>
</dbReference>
<dbReference type="AlphaFoldDB" id="A0A5C3LFM3"/>
<accession>A0A5C3LFM3</accession>
<dbReference type="GO" id="GO:0050660">
    <property type="term" value="F:flavin adenine dinucleotide binding"/>
    <property type="evidence" value="ECO:0007669"/>
    <property type="project" value="InterPro"/>
</dbReference>
<dbReference type="Proteomes" id="UP000308652">
    <property type="component" value="Unassembled WGS sequence"/>
</dbReference>
<evidence type="ECO:0000256" key="2">
    <source>
        <dbReference type="ARBA" id="ARBA00010790"/>
    </source>
</evidence>
<evidence type="ECO:0000259" key="4">
    <source>
        <dbReference type="Pfam" id="PF05199"/>
    </source>
</evidence>
<feature type="non-terminal residue" evidence="5">
    <location>
        <position position="1"/>
    </location>
</feature>
<gene>
    <name evidence="5" type="ORF">BDQ12DRAFT_747140</name>
</gene>
<evidence type="ECO:0000256" key="3">
    <source>
        <dbReference type="ARBA" id="ARBA00011245"/>
    </source>
</evidence>
<evidence type="ECO:0000313" key="6">
    <source>
        <dbReference type="Proteomes" id="UP000308652"/>
    </source>
</evidence>
<dbReference type="InterPro" id="IPR012132">
    <property type="entry name" value="GMC_OxRdtase"/>
</dbReference>
<keyword evidence="6" id="KW-1185">Reference proteome</keyword>
<comment type="subunit">
    <text evidence="3">Monomer.</text>
</comment>
<dbReference type="SUPFAM" id="SSF54373">
    <property type="entry name" value="FAD-linked reductases, C-terminal domain"/>
    <property type="match status" value="1"/>
</dbReference>
<dbReference type="GO" id="GO:0016614">
    <property type="term" value="F:oxidoreductase activity, acting on CH-OH group of donors"/>
    <property type="evidence" value="ECO:0007669"/>
    <property type="project" value="InterPro"/>
</dbReference>
<dbReference type="InterPro" id="IPR036188">
    <property type="entry name" value="FAD/NAD-bd_sf"/>
</dbReference>
<dbReference type="EMBL" id="ML213720">
    <property type="protein sequence ID" value="TFK31677.1"/>
    <property type="molecule type" value="Genomic_DNA"/>
</dbReference>
<organism evidence="5 6">
    <name type="scientific">Crucibulum laeve</name>
    <dbReference type="NCBI Taxonomy" id="68775"/>
    <lineage>
        <taxon>Eukaryota</taxon>
        <taxon>Fungi</taxon>
        <taxon>Dikarya</taxon>
        <taxon>Basidiomycota</taxon>
        <taxon>Agaricomycotina</taxon>
        <taxon>Agaricomycetes</taxon>
        <taxon>Agaricomycetidae</taxon>
        <taxon>Agaricales</taxon>
        <taxon>Agaricineae</taxon>
        <taxon>Nidulariaceae</taxon>
        <taxon>Crucibulum</taxon>
    </lineage>
</organism>
<reference evidence="5 6" key="1">
    <citation type="journal article" date="2019" name="Nat. Ecol. Evol.">
        <title>Megaphylogeny resolves global patterns of mushroom evolution.</title>
        <authorList>
            <person name="Varga T."/>
            <person name="Krizsan K."/>
            <person name="Foldi C."/>
            <person name="Dima B."/>
            <person name="Sanchez-Garcia M."/>
            <person name="Sanchez-Ramirez S."/>
            <person name="Szollosi G.J."/>
            <person name="Szarkandi J.G."/>
            <person name="Papp V."/>
            <person name="Albert L."/>
            <person name="Andreopoulos W."/>
            <person name="Angelini C."/>
            <person name="Antonin V."/>
            <person name="Barry K.W."/>
            <person name="Bougher N.L."/>
            <person name="Buchanan P."/>
            <person name="Buyck B."/>
            <person name="Bense V."/>
            <person name="Catcheside P."/>
            <person name="Chovatia M."/>
            <person name="Cooper J."/>
            <person name="Damon W."/>
            <person name="Desjardin D."/>
            <person name="Finy P."/>
            <person name="Geml J."/>
            <person name="Haridas S."/>
            <person name="Hughes K."/>
            <person name="Justo A."/>
            <person name="Karasinski D."/>
            <person name="Kautmanova I."/>
            <person name="Kiss B."/>
            <person name="Kocsube S."/>
            <person name="Kotiranta H."/>
            <person name="LaButti K.M."/>
            <person name="Lechner B.E."/>
            <person name="Liimatainen K."/>
            <person name="Lipzen A."/>
            <person name="Lukacs Z."/>
            <person name="Mihaltcheva S."/>
            <person name="Morgado L.N."/>
            <person name="Niskanen T."/>
            <person name="Noordeloos M.E."/>
            <person name="Ohm R.A."/>
            <person name="Ortiz-Santana B."/>
            <person name="Ovrebo C."/>
            <person name="Racz N."/>
            <person name="Riley R."/>
            <person name="Savchenko A."/>
            <person name="Shiryaev A."/>
            <person name="Soop K."/>
            <person name="Spirin V."/>
            <person name="Szebenyi C."/>
            <person name="Tomsovsky M."/>
            <person name="Tulloss R.E."/>
            <person name="Uehling J."/>
            <person name="Grigoriev I.V."/>
            <person name="Vagvolgyi C."/>
            <person name="Papp T."/>
            <person name="Martin F.M."/>
            <person name="Miettinen O."/>
            <person name="Hibbett D.S."/>
            <person name="Nagy L.G."/>
        </authorList>
    </citation>
    <scope>NUCLEOTIDE SEQUENCE [LARGE SCALE GENOMIC DNA]</scope>
    <source>
        <strain evidence="5 6">CBS 166.37</strain>
    </source>
</reference>
<dbReference type="STRING" id="68775.A0A5C3LFM3"/>
<name>A0A5C3LFM3_9AGAR</name>
<evidence type="ECO:0000313" key="5">
    <source>
        <dbReference type="EMBL" id="TFK31677.1"/>
    </source>
</evidence>
<dbReference type="InterPro" id="IPR007867">
    <property type="entry name" value="GMC_OxRtase_C"/>
</dbReference>
<dbReference type="OrthoDB" id="269227at2759"/>
<dbReference type="PANTHER" id="PTHR11552">
    <property type="entry name" value="GLUCOSE-METHANOL-CHOLINE GMC OXIDOREDUCTASE"/>
    <property type="match status" value="1"/>
</dbReference>
<dbReference type="Pfam" id="PF05199">
    <property type="entry name" value="GMC_oxred_C"/>
    <property type="match status" value="1"/>
</dbReference>
<comment type="cofactor">
    <cofactor evidence="1">
        <name>FAD</name>
        <dbReference type="ChEBI" id="CHEBI:57692"/>
    </cofactor>
</comment>
<dbReference type="Gene3D" id="3.50.50.60">
    <property type="entry name" value="FAD/NAD(P)-binding domain"/>
    <property type="match status" value="1"/>
</dbReference>
<proteinExistence type="inferred from homology"/>
<dbReference type="PANTHER" id="PTHR11552:SF147">
    <property type="entry name" value="CHOLINE DEHYDROGENASE, MITOCHONDRIAL"/>
    <property type="match status" value="1"/>
</dbReference>
<feature type="domain" description="Glucose-methanol-choline oxidoreductase C-terminal" evidence="4">
    <location>
        <begin position="108"/>
        <end position="236"/>
    </location>
</feature>
<comment type="similarity">
    <text evidence="2">Belongs to the GMC oxidoreductase family.</text>
</comment>
<sequence>FPTEVGDGVVNTSKLLGGRFPYNEDLNAEDNVGIGFIRLLEKSFRRAQKDKTPATFGTVEVAASTTAPLVQINAKKEDGFAQFGPAITSMPGTGNFMTALIGVLLYVSRGNISLATSNPFDKPLINPAVFTSDFDISAMVQAIKDMQIYIQAGSWANFVQGPFGDLVTTVTDDLKATFTCNFSTTINYPFSSALMALSKATHSVVDSKLLVKGALGLCVVDASISCTSSPKVPPISLNMLTVWQLTYLLYNRYSIIRFLFRF</sequence>